<feature type="non-terminal residue" evidence="3">
    <location>
        <position position="1"/>
    </location>
</feature>
<protein>
    <submittedName>
        <fullName evidence="3">Deoxyguanosinetriphosphate triphosphohydrolase</fullName>
    </submittedName>
</protein>
<dbReference type="InterPro" id="IPR027432">
    <property type="entry name" value="dGTP_triphosphohydrolase_C"/>
</dbReference>
<evidence type="ECO:0000256" key="1">
    <source>
        <dbReference type="ARBA" id="ARBA00022801"/>
    </source>
</evidence>
<keyword evidence="1" id="KW-0378">Hydrolase</keyword>
<dbReference type="Pfam" id="PF13286">
    <property type="entry name" value="HD_assoc"/>
    <property type="match status" value="1"/>
</dbReference>
<dbReference type="Gene3D" id="1.10.3550.10">
    <property type="entry name" value="eoxyguanosinetriphosphate triphosphohydrolase domain-like"/>
    <property type="match status" value="1"/>
</dbReference>
<feature type="domain" description="Phosphohydrolase-associated" evidence="2">
    <location>
        <begin position="48"/>
        <end position="87"/>
    </location>
</feature>
<gene>
    <name evidence="3" type="ORF">H9981_04055</name>
</gene>
<comment type="caution">
    <text evidence="3">The sequence shown here is derived from an EMBL/GenBank/DDBJ whole genome shotgun (WGS) entry which is preliminary data.</text>
</comment>
<evidence type="ECO:0000313" key="4">
    <source>
        <dbReference type="Proteomes" id="UP000824243"/>
    </source>
</evidence>
<dbReference type="InterPro" id="IPR026875">
    <property type="entry name" value="PHydrolase_assoc_dom"/>
</dbReference>
<dbReference type="GO" id="GO:0016787">
    <property type="term" value="F:hydrolase activity"/>
    <property type="evidence" value="ECO:0007669"/>
    <property type="project" value="UniProtKB-KW"/>
</dbReference>
<dbReference type="AlphaFoldDB" id="A0A9D1VWV3"/>
<dbReference type="Proteomes" id="UP000824243">
    <property type="component" value="Unassembled WGS sequence"/>
</dbReference>
<name>A0A9D1VWV3_9FIRM</name>
<reference evidence="3" key="2">
    <citation type="submission" date="2021-04" db="EMBL/GenBank/DDBJ databases">
        <authorList>
            <person name="Gilroy R."/>
        </authorList>
    </citation>
    <scope>NUCLEOTIDE SEQUENCE</scope>
    <source>
        <strain evidence="3">ChiSjej5B23-15282</strain>
    </source>
</reference>
<dbReference type="EMBL" id="DXFA01000077">
    <property type="protein sequence ID" value="HIX48177.1"/>
    <property type="molecule type" value="Genomic_DNA"/>
</dbReference>
<evidence type="ECO:0000259" key="2">
    <source>
        <dbReference type="Pfam" id="PF13286"/>
    </source>
</evidence>
<proteinExistence type="predicted"/>
<reference evidence="3" key="1">
    <citation type="journal article" date="2021" name="PeerJ">
        <title>Extensive microbial diversity within the chicken gut microbiome revealed by metagenomics and culture.</title>
        <authorList>
            <person name="Gilroy R."/>
            <person name="Ravi A."/>
            <person name="Getino M."/>
            <person name="Pursley I."/>
            <person name="Horton D.L."/>
            <person name="Alikhan N.F."/>
            <person name="Baker D."/>
            <person name="Gharbi K."/>
            <person name="Hall N."/>
            <person name="Watson M."/>
            <person name="Adriaenssens E.M."/>
            <person name="Foster-Nyarko E."/>
            <person name="Jarju S."/>
            <person name="Secka A."/>
            <person name="Antonio M."/>
            <person name="Oren A."/>
            <person name="Chaudhuri R.R."/>
            <person name="La Ragione R."/>
            <person name="Hildebrand F."/>
            <person name="Pallen M.J."/>
        </authorList>
    </citation>
    <scope>NUCLEOTIDE SEQUENCE</scope>
    <source>
        <strain evidence="3">ChiSjej5B23-15282</strain>
    </source>
</reference>
<evidence type="ECO:0000313" key="3">
    <source>
        <dbReference type="EMBL" id="HIX48177.1"/>
    </source>
</evidence>
<sequence length="92" mass="10696">KMEVAESAILDNLMDKLVRAVLYYDTDVRQDTIDKRVVSFISDNYKNAYKLRAEGKSEAEKLYLRLLLVTDYVCGMTDSYAKRLYQEMNGII</sequence>
<accession>A0A9D1VWV3</accession>
<organism evidence="3 4">
    <name type="scientific">Candidatus Mediterraneibacter caccavium</name>
    <dbReference type="NCBI Taxonomy" id="2838661"/>
    <lineage>
        <taxon>Bacteria</taxon>
        <taxon>Bacillati</taxon>
        <taxon>Bacillota</taxon>
        <taxon>Clostridia</taxon>
        <taxon>Lachnospirales</taxon>
        <taxon>Lachnospiraceae</taxon>
        <taxon>Mediterraneibacter</taxon>
    </lineage>
</organism>